<dbReference type="FunFam" id="3.30.420.10:FF:000032">
    <property type="entry name" value="Retrovirus-related Pol polyprotein from transposon 297-like Protein"/>
    <property type="match status" value="1"/>
</dbReference>
<dbReference type="Pfam" id="PF00665">
    <property type="entry name" value="rve"/>
    <property type="match status" value="1"/>
</dbReference>
<organism evidence="3 4">
    <name type="scientific">Cyprinus carpio</name>
    <name type="common">Common carp</name>
    <dbReference type="NCBI Taxonomy" id="7962"/>
    <lineage>
        <taxon>Eukaryota</taxon>
        <taxon>Metazoa</taxon>
        <taxon>Chordata</taxon>
        <taxon>Craniata</taxon>
        <taxon>Vertebrata</taxon>
        <taxon>Euteleostomi</taxon>
        <taxon>Actinopterygii</taxon>
        <taxon>Neopterygii</taxon>
        <taxon>Teleostei</taxon>
        <taxon>Ostariophysi</taxon>
        <taxon>Cypriniformes</taxon>
        <taxon>Cyprinidae</taxon>
        <taxon>Cyprininae</taxon>
        <taxon>Cyprinus</taxon>
    </lineage>
</organism>
<dbReference type="Ensembl" id="ENSCCRT00010087977.1">
    <property type="protein sequence ID" value="ENSCCRP00010079296.1"/>
    <property type="gene ID" value="ENSCCRG00010034526.1"/>
</dbReference>
<dbReference type="Proteomes" id="UP000694427">
    <property type="component" value="Unplaced"/>
</dbReference>
<dbReference type="PROSITE" id="PS50994">
    <property type="entry name" value="INTEGRASE"/>
    <property type="match status" value="1"/>
</dbReference>
<dbReference type="SUPFAM" id="SSF53098">
    <property type="entry name" value="Ribonuclease H-like"/>
    <property type="match status" value="1"/>
</dbReference>
<dbReference type="FunFam" id="1.10.340.70:FF:000001">
    <property type="entry name" value="Retrovirus-related Pol polyprotein from transposon gypsy-like Protein"/>
    <property type="match status" value="1"/>
</dbReference>
<dbReference type="Gene3D" id="3.30.420.10">
    <property type="entry name" value="Ribonuclease H-like superfamily/Ribonuclease H"/>
    <property type="match status" value="1"/>
</dbReference>
<accession>A0A8C1MMS8</accession>
<feature type="domain" description="Integrase catalytic" evidence="2">
    <location>
        <begin position="127"/>
        <end position="279"/>
    </location>
</feature>
<evidence type="ECO:0000256" key="1">
    <source>
        <dbReference type="ARBA" id="ARBA00039658"/>
    </source>
</evidence>
<reference evidence="3" key="2">
    <citation type="submission" date="2025-09" db="UniProtKB">
        <authorList>
            <consortium name="Ensembl"/>
        </authorList>
    </citation>
    <scope>IDENTIFICATION</scope>
</reference>
<dbReference type="GO" id="GO:0003676">
    <property type="term" value="F:nucleic acid binding"/>
    <property type="evidence" value="ECO:0007669"/>
    <property type="project" value="InterPro"/>
</dbReference>
<keyword evidence="4" id="KW-1185">Reference proteome</keyword>
<dbReference type="GO" id="GO:0015074">
    <property type="term" value="P:DNA integration"/>
    <property type="evidence" value="ECO:0007669"/>
    <property type="project" value="InterPro"/>
</dbReference>
<dbReference type="PANTHER" id="PTHR47266">
    <property type="entry name" value="ENDONUCLEASE-RELATED"/>
    <property type="match status" value="1"/>
</dbReference>
<dbReference type="AlphaFoldDB" id="A0A8C1MMS8"/>
<dbReference type="InterPro" id="IPR052160">
    <property type="entry name" value="Gypsy_RT_Integrase-like"/>
</dbReference>
<evidence type="ECO:0000259" key="2">
    <source>
        <dbReference type="PROSITE" id="PS50994"/>
    </source>
</evidence>
<reference evidence="3" key="1">
    <citation type="submission" date="2025-08" db="UniProtKB">
        <authorList>
            <consortium name="Ensembl"/>
        </authorList>
    </citation>
    <scope>IDENTIFICATION</scope>
</reference>
<name>A0A8C1MMS8_CYPCA</name>
<evidence type="ECO:0000313" key="3">
    <source>
        <dbReference type="Ensembl" id="ENSCCRP00010079296.1"/>
    </source>
</evidence>
<dbReference type="InterPro" id="IPR041588">
    <property type="entry name" value="Integrase_H2C2"/>
</dbReference>
<dbReference type="Pfam" id="PF17921">
    <property type="entry name" value="Integrase_H2C2"/>
    <property type="match status" value="1"/>
</dbReference>
<protein>
    <recommendedName>
        <fullName evidence="1">Gypsy retrotransposon integrase-like protein 1</fullName>
    </recommendedName>
</protein>
<proteinExistence type="predicted"/>
<sequence>MAAQFALYAEVKYYLETGNYHEETFCKCVICVCVLCFFTDGHLFLSDKGSNRLVIMDEKQKERVLQECHDNPGTGGHQGRARTYDKIAQSYYWLGIMEDIKQWIYHCPQCQHNDTIKTVAPVMHPIKVTEPWTIIGMDLMGPFPVTPQGNSYVLTMTDLFTKWVIAEPLKNKTAPEVAAVVLDKLFEFGAVERIITDQGREFDMFKVLGVKQCVTSAYHPQSNGQDERTNQTIKRALSKYCNDKQNDWDKHLKGVVYAINTSKQASTKYTPYLLMFNRHPLMAGVLNTKHESQADFELHCQINAIIMKYYESRKRKNVKSFHIHEGEEVLKANKRKEGRKGGRLESNWTGPFVVKDITEKGLATLADKSGKILCQKTNVSQLKPFLRRNIKMDGEECHVFLFVDLF</sequence>
<evidence type="ECO:0000313" key="4">
    <source>
        <dbReference type="Proteomes" id="UP000694427"/>
    </source>
</evidence>
<dbReference type="InterPro" id="IPR036397">
    <property type="entry name" value="RNaseH_sf"/>
</dbReference>
<dbReference type="InterPro" id="IPR012337">
    <property type="entry name" value="RNaseH-like_sf"/>
</dbReference>
<dbReference type="InterPro" id="IPR001584">
    <property type="entry name" value="Integrase_cat-core"/>
</dbReference>
<dbReference type="Gene3D" id="1.10.340.70">
    <property type="match status" value="1"/>
</dbReference>